<evidence type="ECO:0000313" key="2">
    <source>
        <dbReference type="Proteomes" id="UP000264353"/>
    </source>
</evidence>
<accession>A0A397ZS66</accession>
<organism evidence="1 2">
    <name type="scientific">Brassica campestris</name>
    <name type="common">Field mustard</name>
    <dbReference type="NCBI Taxonomy" id="3711"/>
    <lineage>
        <taxon>Eukaryota</taxon>
        <taxon>Viridiplantae</taxon>
        <taxon>Streptophyta</taxon>
        <taxon>Embryophyta</taxon>
        <taxon>Tracheophyta</taxon>
        <taxon>Spermatophyta</taxon>
        <taxon>Magnoliopsida</taxon>
        <taxon>eudicotyledons</taxon>
        <taxon>Gunneridae</taxon>
        <taxon>Pentapetalae</taxon>
        <taxon>rosids</taxon>
        <taxon>malvids</taxon>
        <taxon>Brassicales</taxon>
        <taxon>Brassicaceae</taxon>
        <taxon>Brassiceae</taxon>
        <taxon>Brassica</taxon>
    </lineage>
</organism>
<reference evidence="1 2" key="1">
    <citation type="submission" date="2018-06" db="EMBL/GenBank/DDBJ databases">
        <title>WGS assembly of Brassica rapa FPsc.</title>
        <authorList>
            <person name="Bowman J."/>
            <person name="Kohchi T."/>
            <person name="Yamato K."/>
            <person name="Jenkins J."/>
            <person name="Shu S."/>
            <person name="Ishizaki K."/>
            <person name="Yamaoka S."/>
            <person name="Nishihama R."/>
            <person name="Nakamura Y."/>
            <person name="Berger F."/>
            <person name="Adam C."/>
            <person name="Aki S."/>
            <person name="Althoff F."/>
            <person name="Araki T."/>
            <person name="Arteaga-Vazquez M."/>
            <person name="Balasubrmanian S."/>
            <person name="Bauer D."/>
            <person name="Boehm C."/>
            <person name="Briginshaw L."/>
            <person name="Caballero-Perez J."/>
            <person name="Catarino B."/>
            <person name="Chen F."/>
            <person name="Chiyoda S."/>
            <person name="Chovatia M."/>
            <person name="Davies K."/>
            <person name="Delmans M."/>
            <person name="Demura T."/>
            <person name="Dierschke T."/>
            <person name="Dolan L."/>
            <person name="Dorantes-Acosta A."/>
            <person name="Eklund D."/>
            <person name="Florent S."/>
            <person name="Flores-Sandoval E."/>
            <person name="Fujiyama A."/>
            <person name="Fukuzawa H."/>
            <person name="Galik B."/>
            <person name="Grimanelli D."/>
            <person name="Grimwood J."/>
            <person name="Grossniklaus U."/>
            <person name="Hamada T."/>
            <person name="Haseloff J."/>
            <person name="Hetherington A."/>
            <person name="Higo A."/>
            <person name="Hirakawa Y."/>
            <person name="Hundley H."/>
            <person name="Ikeda Y."/>
            <person name="Inoue K."/>
            <person name="Inoue S."/>
            <person name="Ishida S."/>
            <person name="Jia Q."/>
            <person name="Kakita M."/>
            <person name="Kanazawa T."/>
            <person name="Kawai Y."/>
            <person name="Kawashima T."/>
            <person name="Kennedy M."/>
            <person name="Kinose K."/>
            <person name="Kinoshita T."/>
            <person name="Kohara Y."/>
            <person name="Koide E."/>
            <person name="Komatsu K."/>
            <person name="Kopischke S."/>
            <person name="Kubo M."/>
            <person name="Kyozuka J."/>
            <person name="Lagercrantz U."/>
            <person name="Lin S."/>
            <person name="Lindquist E."/>
            <person name="Lipzen A."/>
            <person name="Lu C."/>
            <person name="Luna E."/>
            <person name="Martienssen R."/>
            <person name="Minamino N."/>
            <person name="Mizutani M."/>
            <person name="Mizutani M."/>
            <person name="Mochizuki N."/>
            <person name="Monte I."/>
            <person name="Mosher R."/>
            <person name="Nagasaki H."/>
            <person name="Nakagami H."/>
            <person name="Naramoto S."/>
            <person name="Nishitani K."/>
            <person name="Ohtani M."/>
            <person name="Okamoto T."/>
            <person name="Okumura M."/>
            <person name="Phillips J."/>
            <person name="Pollak B."/>
            <person name="Reinders A."/>
            <person name="Roevekamp M."/>
            <person name="Sano R."/>
            <person name="Sawa S."/>
            <person name="Schmid M."/>
            <person name="Shirakawa M."/>
            <person name="Solano R."/>
            <person name="Spunde A."/>
            <person name="Suetsugu N."/>
            <person name="Sugano S."/>
            <person name="Sugiyama A."/>
            <person name="Sun R."/>
            <person name="Suzuki Y."/>
            <person name="Takenaka M."/>
            <person name="Takezawa D."/>
            <person name="Tomogane H."/>
            <person name="Tsuzuki M."/>
            <person name="Ueda T."/>
            <person name="Umeda M."/>
            <person name="Ward J."/>
            <person name="Watanabe Y."/>
            <person name="Yazaki K."/>
            <person name="Yokoyama R."/>
            <person name="Yoshitake Y."/>
            <person name="Yotsui I."/>
            <person name="Zachgo S."/>
            <person name="Schmutz J."/>
        </authorList>
    </citation>
    <scope>NUCLEOTIDE SEQUENCE [LARGE SCALE GENOMIC DNA]</scope>
    <source>
        <strain evidence="2">cv. B-3</strain>
    </source>
</reference>
<sequence length="76" mass="8442">MLLRRMADVKQVEIGTRQMKWIKEVSPSLVLTISSDLSTSLCSSSGPDSIFPFIHALELAHIYTIDSPNCISLYSV</sequence>
<dbReference type="AlphaFoldDB" id="A0A397ZS66"/>
<gene>
    <name evidence="1" type="ORF">BRARA_C00604</name>
</gene>
<dbReference type="Proteomes" id="UP000264353">
    <property type="component" value="Chromosome A3"/>
</dbReference>
<protein>
    <submittedName>
        <fullName evidence="1">Uncharacterized protein</fullName>
    </submittedName>
</protein>
<proteinExistence type="predicted"/>
<name>A0A397ZS66_BRACM</name>
<evidence type="ECO:0000313" key="1">
    <source>
        <dbReference type="EMBL" id="RID68449.1"/>
    </source>
</evidence>
<dbReference type="EMBL" id="CM010630">
    <property type="protein sequence ID" value="RID68449.1"/>
    <property type="molecule type" value="Genomic_DNA"/>
</dbReference>